<feature type="domain" description="Heterokaryon incompatibility" evidence="1">
    <location>
        <begin position="22"/>
        <end position="107"/>
    </location>
</feature>
<dbReference type="Pfam" id="PF06985">
    <property type="entry name" value="HET"/>
    <property type="match status" value="1"/>
</dbReference>
<dbReference type="AlphaFoldDB" id="A0A9P7YPA9"/>
<accession>A0A9P7YPA9</accession>
<evidence type="ECO:0000259" key="1">
    <source>
        <dbReference type="Pfam" id="PF06985"/>
    </source>
</evidence>
<keyword evidence="3" id="KW-1185">Reference proteome</keyword>
<dbReference type="Proteomes" id="UP000824998">
    <property type="component" value="Unassembled WGS sequence"/>
</dbReference>
<dbReference type="PANTHER" id="PTHR10622">
    <property type="entry name" value="HET DOMAIN-CONTAINING PROTEIN"/>
    <property type="match status" value="1"/>
</dbReference>
<protein>
    <submittedName>
        <fullName evidence="2">Heterokaryon incompatibility protein-domain-containing protein</fullName>
    </submittedName>
</protein>
<organism evidence="2 3">
    <name type="scientific">Amylocarpus encephaloides</name>
    <dbReference type="NCBI Taxonomy" id="45428"/>
    <lineage>
        <taxon>Eukaryota</taxon>
        <taxon>Fungi</taxon>
        <taxon>Dikarya</taxon>
        <taxon>Ascomycota</taxon>
        <taxon>Pezizomycotina</taxon>
        <taxon>Leotiomycetes</taxon>
        <taxon>Helotiales</taxon>
        <taxon>Helotiales incertae sedis</taxon>
        <taxon>Amylocarpus</taxon>
    </lineage>
</organism>
<evidence type="ECO:0000313" key="2">
    <source>
        <dbReference type="EMBL" id="KAG9236750.1"/>
    </source>
</evidence>
<comment type="caution">
    <text evidence="2">The sequence shown here is derived from an EMBL/GenBank/DDBJ whole genome shotgun (WGS) entry which is preliminary data.</text>
</comment>
<feature type="non-terminal residue" evidence="2">
    <location>
        <position position="288"/>
    </location>
</feature>
<dbReference type="EMBL" id="MU251400">
    <property type="protein sequence ID" value="KAG9236750.1"/>
    <property type="molecule type" value="Genomic_DNA"/>
</dbReference>
<gene>
    <name evidence="2" type="ORF">BJ875DRAFT_359859</name>
</gene>
<dbReference type="InterPro" id="IPR010730">
    <property type="entry name" value="HET"/>
</dbReference>
<sequence length="288" mass="33002">MRLIHTTTLQLQEFFGEAVPRYAILSHRWEDDEVTFQDLVNGEAKSRAGWMKVLSCCQKSKGDGWTYLWIDSCCIDKTSSAELSEAINTMFEWYERSQMCYAYLSDVPPATNFSKSAQRTFFIQSQWFTRGWTLQELLAPRWVEFLASDWSEIGTKSSLAGLISVATRIKHLFNYRSASIAQKMSWASTRQTTRVEDGAYCLMGLFEVNMPLLYGEGMNAFLRLQLQILSQNDDETIFAWERERSDGGLLAPSPTCFQNAGNMEIGNFDSFRPPFTMTNKGLCLELYL</sequence>
<reference evidence="2" key="1">
    <citation type="journal article" date="2021" name="IMA Fungus">
        <title>Genomic characterization of three marine fungi, including Emericellopsis atlantica sp. nov. with signatures of a generalist lifestyle and marine biomass degradation.</title>
        <authorList>
            <person name="Hagestad O.C."/>
            <person name="Hou L."/>
            <person name="Andersen J.H."/>
            <person name="Hansen E.H."/>
            <person name="Altermark B."/>
            <person name="Li C."/>
            <person name="Kuhnert E."/>
            <person name="Cox R.J."/>
            <person name="Crous P.W."/>
            <person name="Spatafora J.W."/>
            <person name="Lail K."/>
            <person name="Amirebrahimi M."/>
            <person name="Lipzen A."/>
            <person name="Pangilinan J."/>
            <person name="Andreopoulos W."/>
            <person name="Hayes R.D."/>
            <person name="Ng V."/>
            <person name="Grigoriev I.V."/>
            <person name="Jackson S.A."/>
            <person name="Sutton T.D.S."/>
            <person name="Dobson A.D.W."/>
            <person name="Rama T."/>
        </authorList>
    </citation>
    <scope>NUCLEOTIDE SEQUENCE</scope>
    <source>
        <strain evidence="2">TRa018bII</strain>
    </source>
</reference>
<dbReference type="PANTHER" id="PTHR10622:SF10">
    <property type="entry name" value="HET DOMAIN-CONTAINING PROTEIN"/>
    <property type="match status" value="1"/>
</dbReference>
<name>A0A9P7YPA9_9HELO</name>
<evidence type="ECO:0000313" key="3">
    <source>
        <dbReference type="Proteomes" id="UP000824998"/>
    </source>
</evidence>
<proteinExistence type="predicted"/>
<dbReference type="OrthoDB" id="674604at2759"/>